<proteinExistence type="predicted"/>
<dbReference type="InterPro" id="IPR036388">
    <property type="entry name" value="WH-like_DNA-bd_sf"/>
</dbReference>
<dbReference type="PANTHER" id="PTHR33169">
    <property type="entry name" value="PADR-FAMILY TRANSCRIPTIONAL REGULATOR"/>
    <property type="match status" value="1"/>
</dbReference>
<dbReference type="InterPro" id="IPR036390">
    <property type="entry name" value="WH_DNA-bd_sf"/>
</dbReference>
<accession>A0A7U6JGF7</accession>
<evidence type="ECO:0000313" key="3">
    <source>
        <dbReference type="Proteomes" id="UP000004793"/>
    </source>
</evidence>
<protein>
    <submittedName>
        <fullName evidence="2">PadR family transcriptional regulator</fullName>
    </submittedName>
</protein>
<evidence type="ECO:0000259" key="1">
    <source>
        <dbReference type="Pfam" id="PF03551"/>
    </source>
</evidence>
<dbReference type="KEGG" id="cex:CSE_15230"/>
<dbReference type="InterPro" id="IPR052509">
    <property type="entry name" value="Metal_resp_DNA-bind_regulator"/>
</dbReference>
<gene>
    <name evidence="2" type="ordered locus">CSE_15230</name>
</gene>
<dbReference type="Pfam" id="PF03551">
    <property type="entry name" value="PadR"/>
    <property type="match status" value="1"/>
</dbReference>
<sequence length="131" mass="15487">MEGIFDFCNKKKNFFVASVFGARQFITFYILHLVSDEPMYGEAISKKVSELLSNLWEPSPGFMYPILKRLESHGLIKGKWDYTEAHPRYIYQITDKGKEEYLKYRAIFETKLDELIQVLENVKKEVFMKEA</sequence>
<reference evidence="2 3" key="1">
    <citation type="submission" date="2011-01" db="EMBL/GenBank/DDBJ databases">
        <title>Whole genome sequence of Caldisericum exile AZM16c01.</title>
        <authorList>
            <person name="Narita-Yamada S."/>
            <person name="Kawakoshi A."/>
            <person name="Nakamura S."/>
            <person name="Sasagawa M."/>
            <person name="Fukada J."/>
            <person name="Sekine M."/>
            <person name="Kato Y."/>
            <person name="Fukai R."/>
            <person name="Sasaki K."/>
            <person name="Hanamaki A."/>
            <person name="Narita H."/>
            <person name="Konno Y."/>
            <person name="Mori K."/>
            <person name="Yamazaki S."/>
            <person name="Suzuki K."/>
            <person name="Fujita N."/>
        </authorList>
    </citation>
    <scope>NUCLEOTIDE SEQUENCE [LARGE SCALE GENOMIC DNA]</scope>
    <source>
        <strain evidence="3">DSM 21853 / NBRC 104410 / AZM16c01</strain>
    </source>
</reference>
<feature type="domain" description="Transcription regulator PadR N-terminal" evidence="1">
    <location>
        <begin position="30"/>
        <end position="101"/>
    </location>
</feature>
<dbReference type="Gene3D" id="1.10.10.10">
    <property type="entry name" value="Winged helix-like DNA-binding domain superfamily/Winged helix DNA-binding domain"/>
    <property type="match status" value="1"/>
</dbReference>
<dbReference type="EMBL" id="AP012051">
    <property type="protein sequence ID" value="BAL81649.1"/>
    <property type="molecule type" value="Genomic_DNA"/>
</dbReference>
<organism evidence="2 3">
    <name type="scientific">Caldisericum exile (strain DSM 21853 / NBRC 104410 / AZM16c01)</name>
    <dbReference type="NCBI Taxonomy" id="511051"/>
    <lineage>
        <taxon>Bacteria</taxon>
        <taxon>Pseudomonadati</taxon>
        <taxon>Caldisericota/Cryosericota group</taxon>
        <taxon>Caldisericota</taxon>
        <taxon>Caldisericia</taxon>
        <taxon>Caldisericales</taxon>
        <taxon>Caldisericaceae</taxon>
        <taxon>Caldisericum</taxon>
    </lineage>
</organism>
<dbReference type="PANTHER" id="PTHR33169:SF14">
    <property type="entry name" value="TRANSCRIPTIONAL REGULATOR RV3488"/>
    <property type="match status" value="1"/>
</dbReference>
<name>A0A7U6JGF7_CALEA</name>
<dbReference type="SUPFAM" id="SSF46785">
    <property type="entry name" value="Winged helix' DNA-binding domain"/>
    <property type="match status" value="1"/>
</dbReference>
<dbReference type="AlphaFoldDB" id="A0A7U6JGF7"/>
<keyword evidence="3" id="KW-1185">Reference proteome</keyword>
<dbReference type="RefSeq" id="WP_014454044.1">
    <property type="nucleotide sequence ID" value="NC_017096.1"/>
</dbReference>
<evidence type="ECO:0000313" key="2">
    <source>
        <dbReference type="EMBL" id="BAL81649.1"/>
    </source>
</evidence>
<dbReference type="OrthoDB" id="1683430at2"/>
<dbReference type="Proteomes" id="UP000004793">
    <property type="component" value="Chromosome"/>
</dbReference>
<dbReference type="InterPro" id="IPR005149">
    <property type="entry name" value="Tscrpt_reg_PadR_N"/>
</dbReference>